<comment type="caution">
    <text evidence="2">The sequence shown here is derived from an EMBL/GenBank/DDBJ whole genome shotgun (WGS) entry which is preliminary data.</text>
</comment>
<feature type="region of interest" description="Disordered" evidence="1">
    <location>
        <begin position="1"/>
        <end position="37"/>
    </location>
</feature>
<feature type="compositionally biased region" description="Low complexity" evidence="1">
    <location>
        <begin position="11"/>
        <end position="20"/>
    </location>
</feature>
<accession>A0A9Q0YHM1</accession>
<keyword evidence="3" id="KW-1185">Reference proteome</keyword>
<dbReference type="OrthoDB" id="66369at2759"/>
<sequence>MNCLNMGTGASSSSSRSPSPELANNQRNSLRHNSEDRFHKNSLSMDRWKGQNVICNDVAPIIITKDCFEEYQCTMLTEKDQGVQGAIADGMLEHHLIQDKYFMVADHFKGIDEVKSLSTHGAPNFRKMEGFPVYGMGQPSVEGLRKVMEHLHSHCDVQQEVCVINIRAEPVLFVLRGEDFVPYSPRERDHLRENVYIARSTGDCISDQEVIIRKEITKYALRDEQNSFYFYENTEDLSDEPHRHSIEYDEHIQILEEVYNTHVLTTPNSRFHRLPLCVRGIPNEESLEKFFEMMKDVPTLFSREKNTLPILAFMGHAGYSRTSFAMVLGALVMAHKVGFPSEASDPVQAMDPEARNYEMCEFWVVEELCKIFSKGLQLKKEVDVIIDLLGDMSHLRQEVVSAKQKLDNIQEDFQIYGRSAKEYYLEKALKHLQQYCYLIIINSYLHEQFPCMFRQSFTSWMLQRSEIYRVFAQADSVERMFRPELILKGIRFLVADDYLGLDVLSSQREVKVSNFRRVPGLPVYGMSQPNSEGLSKVVQTLLGPKHNHSSIHSFNLRGEVIVEFDGCTYTPRELSGLTKNIIIPGCTCEEIEAWERELKKEVLKSPNKLQVYQDVTDPRETKTFSAGKTIREIYENHQKDYPNLFYYRLPNRSPELMLSEQDIDSIIGVLSKLDDIYTDEDGPALVFNCQTGKGVTTVAMAIAGLLIWHKKGFPYGAKLGEQERISVPQAEYTKGEFSCVMLLVRRLPKGSQVKREVDLMLDKCSETMTPMHYHLREIIFSTYNKIKSAKSKEEAAGLRYLSLSYLERYIYLILINSYLHMERSANWQRPFSHWMKEIGHRLGMYNILNNLDFGELEENETTTFTTIKDRWCFQPHRSTIRGSLV</sequence>
<evidence type="ECO:0000313" key="2">
    <source>
        <dbReference type="EMBL" id="KAJ8022675.1"/>
    </source>
</evidence>
<protein>
    <submittedName>
        <fullName evidence="2">Paladin</fullName>
    </submittedName>
</protein>
<dbReference type="PANTHER" id="PTHR23339">
    <property type="entry name" value="TYROSINE SPECIFIC PROTEIN PHOSPHATASE AND DUAL SPECIFICITY PROTEIN PHOSPHATASE"/>
    <property type="match status" value="1"/>
</dbReference>
<dbReference type="Pfam" id="PF14566">
    <property type="entry name" value="PTPlike_phytase"/>
    <property type="match status" value="2"/>
</dbReference>
<dbReference type="SUPFAM" id="SSF52799">
    <property type="entry name" value="(Phosphotyrosine protein) phosphatases II"/>
    <property type="match status" value="2"/>
</dbReference>
<dbReference type="Gene3D" id="3.90.190.10">
    <property type="entry name" value="Protein tyrosine phosphatase superfamily"/>
    <property type="match status" value="2"/>
</dbReference>
<dbReference type="Proteomes" id="UP001152320">
    <property type="component" value="Chromosome 20"/>
</dbReference>
<proteinExistence type="predicted"/>
<organism evidence="2 3">
    <name type="scientific">Holothuria leucospilota</name>
    <name type="common">Black long sea cucumber</name>
    <name type="synonym">Mertensiothuria leucospilota</name>
    <dbReference type="NCBI Taxonomy" id="206669"/>
    <lineage>
        <taxon>Eukaryota</taxon>
        <taxon>Metazoa</taxon>
        <taxon>Echinodermata</taxon>
        <taxon>Eleutherozoa</taxon>
        <taxon>Echinozoa</taxon>
        <taxon>Holothuroidea</taxon>
        <taxon>Aspidochirotacea</taxon>
        <taxon>Aspidochirotida</taxon>
        <taxon>Holothuriidae</taxon>
        <taxon>Holothuria</taxon>
    </lineage>
</organism>
<dbReference type="EMBL" id="JAIZAY010000020">
    <property type="protein sequence ID" value="KAJ8022675.1"/>
    <property type="molecule type" value="Genomic_DNA"/>
</dbReference>
<evidence type="ECO:0000256" key="1">
    <source>
        <dbReference type="SAM" id="MobiDB-lite"/>
    </source>
</evidence>
<dbReference type="InterPro" id="IPR029021">
    <property type="entry name" value="Prot-tyrosine_phosphatase-like"/>
</dbReference>
<evidence type="ECO:0000313" key="3">
    <source>
        <dbReference type="Proteomes" id="UP001152320"/>
    </source>
</evidence>
<name>A0A9Q0YHM1_HOLLE</name>
<gene>
    <name evidence="2" type="ORF">HOLleu_37640</name>
</gene>
<reference evidence="2" key="1">
    <citation type="submission" date="2021-10" db="EMBL/GenBank/DDBJ databases">
        <title>Tropical sea cucumber genome reveals ecological adaptation and Cuvierian tubules defense mechanism.</title>
        <authorList>
            <person name="Chen T."/>
        </authorList>
    </citation>
    <scope>NUCLEOTIDE SEQUENCE</scope>
    <source>
        <strain evidence="2">Nanhai2018</strain>
        <tissue evidence="2">Muscle</tissue>
    </source>
</reference>
<dbReference type="InterPro" id="IPR050561">
    <property type="entry name" value="PTP"/>
</dbReference>
<dbReference type="SMART" id="SM01301">
    <property type="entry name" value="PTPlike_phytase"/>
    <property type="match status" value="2"/>
</dbReference>
<dbReference type="AlphaFoldDB" id="A0A9Q0YHM1"/>